<dbReference type="InterPro" id="IPR010427">
    <property type="entry name" value="DUF1023"/>
</dbReference>
<dbReference type="SUPFAM" id="SSF53474">
    <property type="entry name" value="alpha/beta-Hydrolases"/>
    <property type="match status" value="1"/>
</dbReference>
<evidence type="ECO:0000313" key="2">
    <source>
        <dbReference type="EMBL" id="MFD1249701.1"/>
    </source>
</evidence>
<dbReference type="Pfam" id="PF06259">
    <property type="entry name" value="Abhydrolase_8"/>
    <property type="match status" value="1"/>
</dbReference>
<organism evidence="2 3">
    <name type="scientific">Nocardioides ginsengisoli</name>
    <dbReference type="NCBI Taxonomy" id="363868"/>
    <lineage>
        <taxon>Bacteria</taxon>
        <taxon>Bacillati</taxon>
        <taxon>Actinomycetota</taxon>
        <taxon>Actinomycetes</taxon>
        <taxon>Propionibacteriales</taxon>
        <taxon>Nocardioidaceae</taxon>
        <taxon>Nocardioides</taxon>
    </lineage>
</organism>
<dbReference type="InterPro" id="IPR029058">
    <property type="entry name" value="AB_hydrolase_fold"/>
</dbReference>
<name>A0ABW3W3N6_9ACTN</name>
<protein>
    <submittedName>
        <fullName evidence="2">Alpha/beta hydrolase</fullName>
    </submittedName>
</protein>
<evidence type="ECO:0000259" key="1">
    <source>
        <dbReference type="Pfam" id="PF06259"/>
    </source>
</evidence>
<feature type="domain" description="DUF1023" evidence="1">
    <location>
        <begin position="18"/>
        <end position="137"/>
    </location>
</feature>
<keyword evidence="2" id="KW-0378">Hydrolase</keyword>
<reference evidence="3" key="1">
    <citation type="journal article" date="2019" name="Int. J. Syst. Evol. Microbiol.">
        <title>The Global Catalogue of Microorganisms (GCM) 10K type strain sequencing project: providing services to taxonomists for standard genome sequencing and annotation.</title>
        <authorList>
            <consortium name="The Broad Institute Genomics Platform"/>
            <consortium name="The Broad Institute Genome Sequencing Center for Infectious Disease"/>
            <person name="Wu L."/>
            <person name="Ma J."/>
        </authorList>
    </citation>
    <scope>NUCLEOTIDE SEQUENCE [LARGE SCALE GENOMIC DNA]</scope>
    <source>
        <strain evidence="3">CCUG 52478</strain>
    </source>
</reference>
<evidence type="ECO:0000313" key="3">
    <source>
        <dbReference type="Proteomes" id="UP001597229"/>
    </source>
</evidence>
<comment type="caution">
    <text evidence="2">The sequence shown here is derived from an EMBL/GenBank/DDBJ whole genome shotgun (WGS) entry which is preliminary data.</text>
</comment>
<accession>A0ABW3W3N6</accession>
<dbReference type="Gene3D" id="3.40.50.1820">
    <property type="entry name" value="alpha/beta hydrolase"/>
    <property type="match status" value="1"/>
</dbReference>
<gene>
    <name evidence="2" type="ORF">ACFQ3F_18025</name>
</gene>
<proteinExistence type="predicted"/>
<dbReference type="RefSeq" id="WP_379229021.1">
    <property type="nucleotide sequence ID" value="NZ_JBHTLX010000022.1"/>
</dbReference>
<sequence length="255" mass="26054">MAKTYDLHLAALDDGRGSVASIYWLDYDAPSGNPIDPLDPLGQADFDGVALPAKARDGGARFADFVDGLRASDQGDRAHLTVIGHSYGSTTLGYALLDGAPVDDAVLLGSPGVPAATARQLTDADVWVGARDDDPVTLLGTGDRGGVGLLGHDPADDAFGARRFAAGGGELRVERLLAHHTSYFEGESLANLAHVVSGADDEVSSQARRGAPGGGHLTLPELVGASTAASAAHGLAAAGGWLLEHSRFALGGWGR</sequence>
<dbReference type="EMBL" id="JBHTLX010000022">
    <property type="protein sequence ID" value="MFD1249701.1"/>
    <property type="molecule type" value="Genomic_DNA"/>
</dbReference>
<dbReference type="Proteomes" id="UP001597229">
    <property type="component" value="Unassembled WGS sequence"/>
</dbReference>
<keyword evidence="3" id="KW-1185">Reference proteome</keyword>
<dbReference type="GO" id="GO:0016787">
    <property type="term" value="F:hydrolase activity"/>
    <property type="evidence" value="ECO:0007669"/>
    <property type="project" value="UniProtKB-KW"/>
</dbReference>